<keyword evidence="2" id="KW-1185">Reference proteome</keyword>
<organism evidence="1 2">
    <name type="scientific">Trifolium medium</name>
    <dbReference type="NCBI Taxonomy" id="97028"/>
    <lineage>
        <taxon>Eukaryota</taxon>
        <taxon>Viridiplantae</taxon>
        <taxon>Streptophyta</taxon>
        <taxon>Embryophyta</taxon>
        <taxon>Tracheophyta</taxon>
        <taxon>Spermatophyta</taxon>
        <taxon>Magnoliopsida</taxon>
        <taxon>eudicotyledons</taxon>
        <taxon>Gunneridae</taxon>
        <taxon>Pentapetalae</taxon>
        <taxon>rosids</taxon>
        <taxon>fabids</taxon>
        <taxon>Fabales</taxon>
        <taxon>Fabaceae</taxon>
        <taxon>Papilionoideae</taxon>
        <taxon>50 kb inversion clade</taxon>
        <taxon>NPAAA clade</taxon>
        <taxon>Hologalegina</taxon>
        <taxon>IRL clade</taxon>
        <taxon>Trifolieae</taxon>
        <taxon>Trifolium</taxon>
    </lineage>
</organism>
<evidence type="ECO:0000313" key="2">
    <source>
        <dbReference type="Proteomes" id="UP000265520"/>
    </source>
</evidence>
<accession>A0A392QJX4</accession>
<evidence type="ECO:0000313" key="1">
    <source>
        <dbReference type="EMBL" id="MCI24184.1"/>
    </source>
</evidence>
<sequence length="76" mass="9026">AVEVFDGGRFSIEKSVGSKVWWGWEDPFAKRREKQTWWKDLVGLGVERGVVGYWCLKWRPKFFSWVEDIFRDKGGN</sequence>
<protein>
    <submittedName>
        <fullName evidence="1">Uncharacterized protein</fullName>
    </submittedName>
</protein>
<feature type="non-terminal residue" evidence="1">
    <location>
        <position position="1"/>
    </location>
</feature>
<proteinExistence type="predicted"/>
<dbReference type="Proteomes" id="UP000265520">
    <property type="component" value="Unassembled WGS sequence"/>
</dbReference>
<name>A0A392QJX4_9FABA</name>
<dbReference type="AlphaFoldDB" id="A0A392QJX4"/>
<comment type="caution">
    <text evidence="1">The sequence shown here is derived from an EMBL/GenBank/DDBJ whole genome shotgun (WGS) entry which is preliminary data.</text>
</comment>
<dbReference type="EMBL" id="LXQA010140029">
    <property type="protein sequence ID" value="MCI24184.1"/>
    <property type="molecule type" value="Genomic_DNA"/>
</dbReference>
<reference evidence="1 2" key="1">
    <citation type="journal article" date="2018" name="Front. Plant Sci.">
        <title>Red Clover (Trifolium pratense) and Zigzag Clover (T. medium) - A Picture of Genomic Similarities and Differences.</title>
        <authorList>
            <person name="Dluhosova J."/>
            <person name="Istvanek J."/>
            <person name="Nedelnik J."/>
            <person name="Repkova J."/>
        </authorList>
    </citation>
    <scope>NUCLEOTIDE SEQUENCE [LARGE SCALE GENOMIC DNA]</scope>
    <source>
        <strain evidence="2">cv. 10/8</strain>
        <tissue evidence="1">Leaf</tissue>
    </source>
</reference>